<feature type="chain" id="PRO_5009581421" description="DUF4190 domain-containing protein" evidence="2">
    <location>
        <begin position="27"/>
        <end position="146"/>
    </location>
</feature>
<keyword evidence="1" id="KW-0812">Transmembrane</keyword>
<keyword evidence="1" id="KW-1133">Transmembrane helix</keyword>
<organism evidence="3 4">
    <name type="scientific">Candidatus Buchananbacteria bacterium RIFCSPHIGHO2_01_FULL_39_14</name>
    <dbReference type="NCBI Taxonomy" id="1797532"/>
    <lineage>
        <taxon>Bacteria</taxon>
        <taxon>Candidatus Buchananiibacteriota</taxon>
    </lineage>
</organism>
<gene>
    <name evidence="3" type="ORF">A2729_01625</name>
</gene>
<evidence type="ECO:0000256" key="1">
    <source>
        <dbReference type="SAM" id="Phobius"/>
    </source>
</evidence>
<reference evidence="3 4" key="1">
    <citation type="journal article" date="2016" name="Nat. Commun.">
        <title>Thousands of microbial genomes shed light on interconnected biogeochemical processes in an aquifer system.</title>
        <authorList>
            <person name="Anantharaman K."/>
            <person name="Brown C.T."/>
            <person name="Hug L.A."/>
            <person name="Sharon I."/>
            <person name="Castelle C.J."/>
            <person name="Probst A.J."/>
            <person name="Thomas B.C."/>
            <person name="Singh A."/>
            <person name="Wilkins M.J."/>
            <person name="Karaoz U."/>
            <person name="Brodie E.L."/>
            <person name="Williams K.H."/>
            <person name="Hubbard S.S."/>
            <person name="Banfield J.F."/>
        </authorList>
    </citation>
    <scope>NUCLEOTIDE SEQUENCE [LARGE SCALE GENOMIC DNA]</scope>
</reference>
<keyword evidence="2" id="KW-0732">Signal</keyword>
<feature type="transmembrane region" description="Helical" evidence="1">
    <location>
        <begin position="64"/>
        <end position="88"/>
    </location>
</feature>
<keyword evidence="1" id="KW-0472">Membrane</keyword>
<dbReference type="EMBL" id="MHIB01000015">
    <property type="protein sequence ID" value="OGY44512.1"/>
    <property type="molecule type" value="Genomic_DNA"/>
</dbReference>
<comment type="caution">
    <text evidence="3">The sequence shown here is derived from an EMBL/GenBank/DDBJ whole genome shotgun (WGS) entry which is preliminary data.</text>
</comment>
<feature type="signal peptide" evidence="2">
    <location>
        <begin position="1"/>
        <end position="26"/>
    </location>
</feature>
<dbReference type="STRING" id="1797532.A2729_01625"/>
<evidence type="ECO:0000256" key="2">
    <source>
        <dbReference type="SAM" id="SignalP"/>
    </source>
</evidence>
<feature type="transmembrane region" description="Helical" evidence="1">
    <location>
        <begin position="108"/>
        <end position="129"/>
    </location>
</feature>
<evidence type="ECO:0000313" key="3">
    <source>
        <dbReference type="EMBL" id="OGY44512.1"/>
    </source>
</evidence>
<proteinExistence type="predicted"/>
<evidence type="ECO:0008006" key="5">
    <source>
        <dbReference type="Google" id="ProtNLM"/>
    </source>
</evidence>
<sequence>MLKSQKIFVIIVCLAFFSLFTVNVLAETAEPTLDLTNKLKNVGGAAGFNQPSEESTLPEIIGNIINGFLSLLGMVFMGYIIYGGYLWLTARGEEEKIDKAKRIIRGSITGIIIVLAAYAITAFVVGRLVQTTGFTSPATTSGATGG</sequence>
<protein>
    <recommendedName>
        <fullName evidence="5">DUF4190 domain-containing protein</fullName>
    </recommendedName>
</protein>
<dbReference type="Pfam" id="PF18895">
    <property type="entry name" value="T4SS_pilin"/>
    <property type="match status" value="1"/>
</dbReference>
<dbReference type="Proteomes" id="UP000178930">
    <property type="component" value="Unassembled WGS sequence"/>
</dbReference>
<name>A0A1G1XWX6_9BACT</name>
<accession>A0A1G1XWX6</accession>
<evidence type="ECO:0000313" key="4">
    <source>
        <dbReference type="Proteomes" id="UP000178930"/>
    </source>
</evidence>
<dbReference type="InterPro" id="IPR043993">
    <property type="entry name" value="T4SS_pilin"/>
</dbReference>
<dbReference type="AlphaFoldDB" id="A0A1G1XWX6"/>